<sequence length="578" mass="66242">MQQHQKRRPSQDILPPISSRRRTGGSHDSASRSPQLPTAALGGRTQRSAQDDDVSSSSETADSRGSPSENTRDKEISSHVRERLLEYFKQYASNALPTHLLRVKDMRLATRDEIWEEISPQLEKISDAELKKGWVLGHMAGENLFKEWCKERVQFYVKYAIFSHRWGMGEPDFHEMSSRRRRKKISPGRPGYKKLLGFCEKAGEYECKYAWSDTCCINKESSAELEEAIRSMYRWYKDAEVCIVYLGESTTLENFEREPWFTRGWTLQELLAPKRMRFYGRDWAPICPDTQGKHDDEDGESSRAKPTNDKENASIVATISEVAGIPEDDIREFHPSCHRVAQKMGWASKRQTTRLEDVAYSLIGIFDISIPVAYGEGSRAFHKLMEAISQNCKEPEFFAWAGDPSPHSLGFPSSPACYRKFDPQLAHPLAPANPLRQAGDPSFTSTKLGLQVNLFVIPVTCFRYRPDRNNSTHSNYYRFTPTDPEDTPVTDVPLPTETFFQTSVPNNYVLGIANYERDGETRGVLRARDQYFCILLQRDNDHLGWIREHTDSVLTLYCTESITRQLETICLLHSSSRY</sequence>
<evidence type="ECO:0000256" key="1">
    <source>
        <dbReference type="SAM" id="MobiDB-lite"/>
    </source>
</evidence>
<keyword evidence="5" id="KW-1185">Reference proteome</keyword>
<protein>
    <recommendedName>
        <fullName evidence="2">Heterokaryon incompatibility domain-containing protein</fullName>
    </recommendedName>
</protein>
<dbReference type="InterPro" id="IPR010730">
    <property type="entry name" value="HET"/>
</dbReference>
<accession>A0A0C9W7S7</accession>
<dbReference type="AlphaFoldDB" id="A0A0C9W7S7"/>
<dbReference type="PANTHER" id="PTHR10622:SF10">
    <property type="entry name" value="HET DOMAIN-CONTAINING PROTEIN"/>
    <property type="match status" value="1"/>
</dbReference>
<evidence type="ECO:0000313" key="5">
    <source>
        <dbReference type="Proteomes" id="UP000053820"/>
    </source>
</evidence>
<organism evidence="4 5">
    <name type="scientific">Hydnomerulius pinastri MD-312</name>
    <dbReference type="NCBI Taxonomy" id="994086"/>
    <lineage>
        <taxon>Eukaryota</taxon>
        <taxon>Fungi</taxon>
        <taxon>Dikarya</taxon>
        <taxon>Basidiomycota</taxon>
        <taxon>Agaricomycotina</taxon>
        <taxon>Agaricomycetes</taxon>
        <taxon>Agaricomycetidae</taxon>
        <taxon>Boletales</taxon>
        <taxon>Boletales incertae sedis</taxon>
        <taxon>Leucogyrophana</taxon>
    </lineage>
</organism>
<feature type="region of interest" description="Disordered" evidence="1">
    <location>
        <begin position="289"/>
        <end position="311"/>
    </location>
</feature>
<feature type="compositionally biased region" description="Polar residues" evidence="1">
    <location>
        <begin position="26"/>
        <end position="36"/>
    </location>
</feature>
<dbReference type="EMBL" id="KN839903">
    <property type="protein sequence ID" value="KIJ58961.1"/>
    <property type="molecule type" value="Genomic_DNA"/>
</dbReference>
<feature type="compositionally biased region" description="Polar residues" evidence="1">
    <location>
        <begin position="55"/>
        <end position="69"/>
    </location>
</feature>
<feature type="region of interest" description="Disordered" evidence="1">
    <location>
        <begin position="1"/>
        <end position="76"/>
    </location>
</feature>
<dbReference type="PANTHER" id="PTHR10622">
    <property type="entry name" value="HET DOMAIN-CONTAINING PROTEIN"/>
    <property type="match status" value="1"/>
</dbReference>
<name>A0A0C9W7S7_9AGAM</name>
<proteinExistence type="predicted"/>
<dbReference type="EMBL" id="KN839918">
    <property type="protein sequence ID" value="KIJ58653.1"/>
    <property type="molecule type" value="Genomic_DNA"/>
</dbReference>
<evidence type="ECO:0000313" key="3">
    <source>
        <dbReference type="EMBL" id="KIJ58653.1"/>
    </source>
</evidence>
<gene>
    <name evidence="4" type="ORF">HYDPIDRAFT_33668</name>
    <name evidence="3" type="ORF">HYDPIDRAFT_33950</name>
</gene>
<evidence type="ECO:0000259" key="2">
    <source>
        <dbReference type="Pfam" id="PF06985"/>
    </source>
</evidence>
<dbReference type="OrthoDB" id="2662647at2759"/>
<dbReference type="HOGENOM" id="CLU_000288_138_1_1"/>
<reference evidence="4 5" key="1">
    <citation type="submission" date="2014-04" db="EMBL/GenBank/DDBJ databases">
        <title>Evolutionary Origins and Diversification of the Mycorrhizal Mutualists.</title>
        <authorList>
            <consortium name="DOE Joint Genome Institute"/>
            <consortium name="Mycorrhizal Genomics Consortium"/>
            <person name="Kohler A."/>
            <person name="Kuo A."/>
            <person name="Nagy L.G."/>
            <person name="Floudas D."/>
            <person name="Copeland A."/>
            <person name="Barry K.W."/>
            <person name="Cichocki N."/>
            <person name="Veneault-Fourrey C."/>
            <person name="LaButti K."/>
            <person name="Lindquist E.A."/>
            <person name="Lipzen A."/>
            <person name="Lundell T."/>
            <person name="Morin E."/>
            <person name="Murat C."/>
            <person name="Riley R."/>
            <person name="Ohm R."/>
            <person name="Sun H."/>
            <person name="Tunlid A."/>
            <person name="Henrissat B."/>
            <person name="Grigoriev I.V."/>
            <person name="Hibbett D.S."/>
            <person name="Martin F."/>
        </authorList>
    </citation>
    <scope>NUCLEOTIDE SEQUENCE [LARGE SCALE GENOMIC DNA]</scope>
    <source>
        <strain evidence="4 5">MD-312</strain>
    </source>
</reference>
<dbReference type="Pfam" id="PF06985">
    <property type="entry name" value="HET"/>
    <property type="match status" value="1"/>
</dbReference>
<dbReference type="Proteomes" id="UP000053820">
    <property type="component" value="Unassembled WGS sequence"/>
</dbReference>
<feature type="domain" description="Heterokaryon incompatibility" evidence="2">
    <location>
        <begin position="159"/>
        <end position="251"/>
    </location>
</feature>
<evidence type="ECO:0000313" key="4">
    <source>
        <dbReference type="EMBL" id="KIJ58961.1"/>
    </source>
</evidence>
<feature type="compositionally biased region" description="Basic and acidic residues" evidence="1">
    <location>
        <begin position="291"/>
        <end position="311"/>
    </location>
</feature>